<feature type="domain" description="DUF218" evidence="1">
    <location>
        <begin position="39"/>
        <end position="157"/>
    </location>
</feature>
<dbReference type="EMBL" id="UGQT01000001">
    <property type="protein sequence ID" value="STZ57829.1"/>
    <property type="molecule type" value="Genomic_DNA"/>
</dbReference>
<accession>A0A378TAN8</accession>
<dbReference type="OrthoDB" id="4772924at2"/>
<dbReference type="PANTHER" id="PTHR30336">
    <property type="entry name" value="INNER MEMBRANE PROTEIN, PROBABLE PERMEASE"/>
    <property type="match status" value="1"/>
</dbReference>
<organism evidence="2 3">
    <name type="scientific">Mycolicibacterium tokaiense</name>
    <dbReference type="NCBI Taxonomy" id="39695"/>
    <lineage>
        <taxon>Bacteria</taxon>
        <taxon>Bacillati</taxon>
        <taxon>Actinomycetota</taxon>
        <taxon>Actinomycetes</taxon>
        <taxon>Mycobacteriales</taxon>
        <taxon>Mycobacteriaceae</taxon>
        <taxon>Mycolicibacterium</taxon>
    </lineage>
</organism>
<dbReference type="PANTHER" id="PTHR30336:SF20">
    <property type="entry name" value="DUF218 DOMAIN-CONTAINING PROTEIN"/>
    <property type="match status" value="1"/>
</dbReference>
<dbReference type="InterPro" id="IPR003848">
    <property type="entry name" value="DUF218"/>
</dbReference>
<evidence type="ECO:0000313" key="3">
    <source>
        <dbReference type="Proteomes" id="UP000254978"/>
    </source>
</evidence>
<dbReference type="InterPro" id="IPR051599">
    <property type="entry name" value="Cell_Envelope_Assoc"/>
</dbReference>
<dbReference type="Pfam" id="PF02698">
    <property type="entry name" value="DUF218"/>
    <property type="match status" value="1"/>
</dbReference>
<evidence type="ECO:0000259" key="1">
    <source>
        <dbReference type="Pfam" id="PF02698"/>
    </source>
</evidence>
<evidence type="ECO:0000313" key="2">
    <source>
        <dbReference type="EMBL" id="STZ57829.1"/>
    </source>
</evidence>
<keyword evidence="3" id="KW-1185">Reference proteome</keyword>
<dbReference type="RefSeq" id="WP_115277921.1">
    <property type="nucleotide sequence ID" value="NZ_AP022600.1"/>
</dbReference>
<dbReference type="AlphaFoldDB" id="A0A378TAN8"/>
<name>A0A378TAN8_9MYCO</name>
<dbReference type="GO" id="GO:0005886">
    <property type="term" value="C:plasma membrane"/>
    <property type="evidence" value="ECO:0007669"/>
    <property type="project" value="TreeGrafter"/>
</dbReference>
<dbReference type="CDD" id="cd06259">
    <property type="entry name" value="YdcF-like"/>
    <property type="match status" value="1"/>
</dbReference>
<reference evidence="2 3" key="1">
    <citation type="submission" date="2018-06" db="EMBL/GenBank/DDBJ databases">
        <authorList>
            <consortium name="Pathogen Informatics"/>
            <person name="Doyle S."/>
        </authorList>
    </citation>
    <scope>NUCLEOTIDE SEQUENCE [LARGE SCALE GENOMIC DNA]</scope>
    <source>
        <strain evidence="2 3">NCTC10821</strain>
    </source>
</reference>
<sequence>MRRFLFWTTAVALVIVTVAGVAGYALFTRPHVDPLTKADAIVVLGGDQDGRIDYGLELARQGYADTLVIADSYPPDYPVIRRACASGTARIEVVCFVPDPWTTLGEAMFASAMARERGWTHLIVVSWNFHMVRARYIFEKCFGGELTMHPVPRAYDYSVPYWAYVYAYQYAALAKAATLPC</sequence>
<protein>
    <submittedName>
        <fullName evidence="2">DUF218 domain</fullName>
    </submittedName>
</protein>
<gene>
    <name evidence="2" type="ORF">NCTC10821_01333</name>
</gene>
<dbReference type="Proteomes" id="UP000254978">
    <property type="component" value="Unassembled WGS sequence"/>
</dbReference>
<proteinExistence type="predicted"/>